<keyword evidence="2" id="KW-1133">Transmembrane helix</keyword>
<reference evidence="3 4" key="1">
    <citation type="submission" date="2023-07" db="EMBL/GenBank/DDBJ databases">
        <title>Genomic Encyclopedia of Type Strains, Phase IV (KMG-IV): sequencing the most valuable type-strain genomes for metagenomic binning, comparative biology and taxonomic classification.</title>
        <authorList>
            <person name="Goeker M."/>
        </authorList>
    </citation>
    <scope>NUCLEOTIDE SEQUENCE [LARGE SCALE GENOMIC DNA]</scope>
    <source>
        <strain evidence="3 4">DSM 46876</strain>
    </source>
</reference>
<sequence length="250" mass="27912">MRIGRQFRLLFILVLMMFALVGCVDADLHATVNRDGTGTFQLKVMTTDKQVWGKLKEAVGSEEEGPFKELEKKGFQKKITDQAGQYGFAFTKNIQDVANPKEWALMGEGDSNSEGVKFVKENGLLFTTYQLNKQEMGTAFSNAGELAGMINSKFKLTLPVKPDSHNADRVEDDGTLVWDLKNKKPIQVQVSVINLWVIVTLGIIGIVLIVGIIWFIKKRKNRADPYPPAWGQGSDPLNPTTMGPNEERHN</sequence>
<evidence type="ECO:0000256" key="1">
    <source>
        <dbReference type="SAM" id="MobiDB-lite"/>
    </source>
</evidence>
<gene>
    <name evidence="3" type="ORF">J2Z48_001400</name>
</gene>
<keyword evidence="2" id="KW-0472">Membrane</keyword>
<feature type="transmembrane region" description="Helical" evidence="2">
    <location>
        <begin position="193"/>
        <end position="216"/>
    </location>
</feature>
<name>A0AAJ1TE84_9BACL</name>
<dbReference type="AlphaFoldDB" id="A0AAJ1TE84"/>
<comment type="caution">
    <text evidence="3">The sequence shown here is derived from an EMBL/GenBank/DDBJ whole genome shotgun (WGS) entry which is preliminary data.</text>
</comment>
<keyword evidence="2" id="KW-0812">Transmembrane</keyword>
<evidence type="ECO:0000313" key="4">
    <source>
        <dbReference type="Proteomes" id="UP001238450"/>
    </source>
</evidence>
<organism evidence="3 4">
    <name type="scientific">Croceifilum oryzae</name>
    <dbReference type="NCBI Taxonomy" id="1553429"/>
    <lineage>
        <taxon>Bacteria</taxon>
        <taxon>Bacillati</taxon>
        <taxon>Bacillota</taxon>
        <taxon>Bacilli</taxon>
        <taxon>Bacillales</taxon>
        <taxon>Thermoactinomycetaceae</taxon>
        <taxon>Croceifilum</taxon>
    </lineage>
</organism>
<feature type="region of interest" description="Disordered" evidence="1">
    <location>
        <begin position="226"/>
        <end position="250"/>
    </location>
</feature>
<proteinExistence type="predicted"/>
<protein>
    <recommendedName>
        <fullName evidence="5">DUF3153 domain-containing protein</fullName>
    </recommendedName>
</protein>
<dbReference type="Proteomes" id="UP001238450">
    <property type="component" value="Unassembled WGS sequence"/>
</dbReference>
<keyword evidence="4" id="KW-1185">Reference proteome</keyword>
<dbReference type="PROSITE" id="PS51257">
    <property type="entry name" value="PROKAR_LIPOPROTEIN"/>
    <property type="match status" value="1"/>
</dbReference>
<dbReference type="RefSeq" id="WP_307252126.1">
    <property type="nucleotide sequence ID" value="NZ_JAUSUV010000005.1"/>
</dbReference>
<evidence type="ECO:0000256" key="2">
    <source>
        <dbReference type="SAM" id="Phobius"/>
    </source>
</evidence>
<evidence type="ECO:0008006" key="5">
    <source>
        <dbReference type="Google" id="ProtNLM"/>
    </source>
</evidence>
<evidence type="ECO:0000313" key="3">
    <source>
        <dbReference type="EMBL" id="MDQ0417228.1"/>
    </source>
</evidence>
<accession>A0AAJ1TE84</accession>
<dbReference type="EMBL" id="JAUSUV010000005">
    <property type="protein sequence ID" value="MDQ0417228.1"/>
    <property type="molecule type" value="Genomic_DNA"/>
</dbReference>